<dbReference type="AlphaFoldDB" id="L8WFG6"/>
<sequence length="199" mass="23039">MDIPDDEKKLKYPLLNNLEPSDAYNDSPAWKRAVDKFETRLDSKALQPTAKVHQTLRDIKQEMKRAHGTHRQLTFSDLLALKWNIQTGLVQCNTLERLKQSLSVVSGWHRYEAYRLITISGRSNIQRTTTERSYKSFVNALILKQVRFPLDPSQVHIDRSSALRIPDTVPNRPYVATSRASVVNQKAHHIKSRLDVRRQ</sequence>
<dbReference type="HOGENOM" id="CLU_1373028_0_0_1"/>
<accession>L8WFG6</accession>
<evidence type="ECO:0000313" key="2">
    <source>
        <dbReference type="Proteomes" id="UP000011668"/>
    </source>
</evidence>
<reference evidence="1 2" key="1">
    <citation type="journal article" date="2013" name="Nat. Commun.">
        <title>The evolution and pathogenic mechanisms of the rice sheath blight pathogen.</title>
        <authorList>
            <person name="Zheng A."/>
            <person name="Lin R."/>
            <person name="Xu L."/>
            <person name="Qin P."/>
            <person name="Tang C."/>
            <person name="Ai P."/>
            <person name="Zhang D."/>
            <person name="Liu Y."/>
            <person name="Sun Z."/>
            <person name="Feng H."/>
            <person name="Wang Y."/>
            <person name="Chen Y."/>
            <person name="Liang X."/>
            <person name="Fu R."/>
            <person name="Li Q."/>
            <person name="Zhang J."/>
            <person name="Yu X."/>
            <person name="Xie Z."/>
            <person name="Ding L."/>
            <person name="Guan P."/>
            <person name="Tang J."/>
            <person name="Liang Y."/>
            <person name="Wang S."/>
            <person name="Deng Q."/>
            <person name="Li S."/>
            <person name="Zhu J."/>
            <person name="Wang L."/>
            <person name="Liu H."/>
            <person name="Li P."/>
        </authorList>
    </citation>
    <scope>NUCLEOTIDE SEQUENCE [LARGE SCALE GENOMIC DNA]</scope>
    <source>
        <strain evidence="2">AG-1 IA</strain>
    </source>
</reference>
<evidence type="ECO:0000313" key="1">
    <source>
        <dbReference type="EMBL" id="ELU36705.1"/>
    </source>
</evidence>
<dbReference type="Proteomes" id="UP000011668">
    <property type="component" value="Unassembled WGS sequence"/>
</dbReference>
<protein>
    <submittedName>
        <fullName evidence="1">Uncharacterized protein</fullName>
    </submittedName>
</protein>
<gene>
    <name evidence="1" type="ORF">AG1IA_09267</name>
</gene>
<name>L8WFG6_THACA</name>
<dbReference type="OrthoDB" id="3057168at2759"/>
<organism evidence="1 2">
    <name type="scientific">Thanatephorus cucumeris (strain AG1-IA)</name>
    <name type="common">Rice sheath blight fungus</name>
    <name type="synonym">Rhizoctonia solani</name>
    <dbReference type="NCBI Taxonomy" id="983506"/>
    <lineage>
        <taxon>Eukaryota</taxon>
        <taxon>Fungi</taxon>
        <taxon>Dikarya</taxon>
        <taxon>Basidiomycota</taxon>
        <taxon>Agaricomycotina</taxon>
        <taxon>Agaricomycetes</taxon>
        <taxon>Cantharellales</taxon>
        <taxon>Ceratobasidiaceae</taxon>
        <taxon>Rhizoctonia</taxon>
        <taxon>Rhizoctonia solani AG-1</taxon>
    </lineage>
</organism>
<dbReference type="STRING" id="983506.L8WFG6"/>
<comment type="caution">
    <text evidence="1">The sequence shown here is derived from an EMBL/GenBank/DDBJ whole genome shotgun (WGS) entry which is preliminary data.</text>
</comment>
<dbReference type="EMBL" id="AFRT01003122">
    <property type="protein sequence ID" value="ELU36705.1"/>
    <property type="molecule type" value="Genomic_DNA"/>
</dbReference>
<keyword evidence="2" id="KW-1185">Reference proteome</keyword>
<proteinExistence type="predicted"/>